<evidence type="ECO:0000256" key="2">
    <source>
        <dbReference type="ARBA" id="ARBA00022443"/>
    </source>
</evidence>
<dbReference type="SMART" id="SM00184">
    <property type="entry name" value="RING"/>
    <property type="match status" value="1"/>
</dbReference>
<evidence type="ECO:0000313" key="13">
    <source>
        <dbReference type="Proteomes" id="UP001147752"/>
    </source>
</evidence>
<evidence type="ECO:0000256" key="5">
    <source>
        <dbReference type="ARBA" id="ARBA00022833"/>
    </source>
</evidence>
<dbReference type="AlphaFoldDB" id="A0A9W9VL94"/>
<accession>A0A9W9VL94</accession>
<feature type="compositionally biased region" description="Polar residues" evidence="9">
    <location>
        <begin position="775"/>
        <end position="786"/>
    </location>
</feature>
<dbReference type="SUPFAM" id="SSF50044">
    <property type="entry name" value="SH3-domain"/>
    <property type="match status" value="1"/>
</dbReference>
<dbReference type="RefSeq" id="XP_056583817.1">
    <property type="nucleotide sequence ID" value="XM_056719682.1"/>
</dbReference>
<proteinExistence type="inferred from homology"/>
<dbReference type="PROSITE" id="PS50089">
    <property type="entry name" value="ZF_RING_2"/>
    <property type="match status" value="1"/>
</dbReference>
<dbReference type="Pfam" id="PF00097">
    <property type="entry name" value="zf-C3HC4"/>
    <property type="match status" value="1"/>
</dbReference>
<feature type="region of interest" description="Disordered" evidence="9">
    <location>
        <begin position="265"/>
        <end position="488"/>
    </location>
</feature>
<dbReference type="PROSITE" id="PS00518">
    <property type="entry name" value="ZF_RING_1"/>
    <property type="match status" value="1"/>
</dbReference>
<dbReference type="OrthoDB" id="1305878at2759"/>
<dbReference type="PROSITE" id="PS50002">
    <property type="entry name" value="SH3"/>
    <property type="match status" value="1"/>
</dbReference>
<comment type="caution">
    <text evidence="12">The sequence shown here is derived from an EMBL/GenBank/DDBJ whole genome shotgun (WGS) entry which is preliminary data.</text>
</comment>
<dbReference type="GO" id="GO:0008270">
    <property type="term" value="F:zinc ion binding"/>
    <property type="evidence" value="ECO:0007669"/>
    <property type="project" value="UniProtKB-KW"/>
</dbReference>
<dbReference type="EMBL" id="JAPZBT010000001">
    <property type="protein sequence ID" value="KAJ5384041.1"/>
    <property type="molecule type" value="Genomic_DNA"/>
</dbReference>
<evidence type="ECO:0000256" key="1">
    <source>
        <dbReference type="ARBA" id="ARBA00008649"/>
    </source>
</evidence>
<dbReference type="InterPro" id="IPR018957">
    <property type="entry name" value="Znf_C3HC4_RING-type"/>
</dbReference>
<evidence type="ECO:0000256" key="9">
    <source>
        <dbReference type="SAM" id="MobiDB-lite"/>
    </source>
</evidence>
<dbReference type="GO" id="GO:0005634">
    <property type="term" value="C:nucleus"/>
    <property type="evidence" value="ECO:0007669"/>
    <property type="project" value="TreeGrafter"/>
</dbReference>
<evidence type="ECO:0000256" key="8">
    <source>
        <dbReference type="PROSITE-ProRule" id="PRU00192"/>
    </source>
</evidence>
<evidence type="ECO:0000256" key="3">
    <source>
        <dbReference type="ARBA" id="ARBA00022723"/>
    </source>
</evidence>
<gene>
    <name evidence="12" type="ORF">N7517_001952</name>
</gene>
<dbReference type="SMART" id="SM00291">
    <property type="entry name" value="ZnF_ZZ"/>
    <property type="match status" value="2"/>
</dbReference>
<dbReference type="Gene3D" id="2.30.30.40">
    <property type="entry name" value="SH3 Domains"/>
    <property type="match status" value="1"/>
</dbReference>
<evidence type="ECO:0000259" key="11">
    <source>
        <dbReference type="PROSITE" id="PS50089"/>
    </source>
</evidence>
<dbReference type="InterPro" id="IPR043145">
    <property type="entry name" value="Znf_ZZ_sf"/>
</dbReference>
<feature type="compositionally biased region" description="Polar residues" evidence="9">
    <location>
        <begin position="476"/>
        <end position="488"/>
    </location>
</feature>
<keyword evidence="13" id="KW-1185">Reference proteome</keyword>
<evidence type="ECO:0000259" key="10">
    <source>
        <dbReference type="PROSITE" id="PS50002"/>
    </source>
</evidence>
<dbReference type="InterPro" id="IPR052256">
    <property type="entry name" value="E3_ubiquitin-ligase_CHFR"/>
</dbReference>
<feature type="domain" description="SH3" evidence="10">
    <location>
        <begin position="864"/>
        <end position="925"/>
    </location>
</feature>
<reference evidence="12" key="2">
    <citation type="journal article" date="2023" name="IMA Fungus">
        <title>Comparative genomic study of the Penicillium genus elucidates a diverse pangenome and 15 lateral gene transfer events.</title>
        <authorList>
            <person name="Petersen C."/>
            <person name="Sorensen T."/>
            <person name="Nielsen M.R."/>
            <person name="Sondergaard T.E."/>
            <person name="Sorensen J.L."/>
            <person name="Fitzpatrick D.A."/>
            <person name="Frisvad J.C."/>
            <person name="Nielsen K.L."/>
        </authorList>
    </citation>
    <scope>NUCLEOTIDE SEQUENCE</scope>
    <source>
        <strain evidence="12">IBT 3081</strain>
    </source>
</reference>
<dbReference type="Gene3D" id="3.30.60.90">
    <property type="match status" value="1"/>
</dbReference>
<evidence type="ECO:0000256" key="7">
    <source>
        <dbReference type="PROSITE-ProRule" id="PRU00175"/>
    </source>
</evidence>
<dbReference type="InterPro" id="IPR036028">
    <property type="entry name" value="SH3-like_dom_sf"/>
</dbReference>
<dbReference type="GeneID" id="81458865"/>
<keyword evidence="4 7" id="KW-0863">Zinc-finger</keyword>
<dbReference type="Gene3D" id="3.30.40.10">
    <property type="entry name" value="Zinc/RING finger domain, C3HC4 (zinc finger)"/>
    <property type="match status" value="1"/>
</dbReference>
<dbReference type="SMART" id="SM00326">
    <property type="entry name" value="SH3"/>
    <property type="match status" value="1"/>
</dbReference>
<dbReference type="InterPro" id="IPR001841">
    <property type="entry name" value="Znf_RING"/>
</dbReference>
<feature type="region of interest" description="Disordered" evidence="9">
    <location>
        <begin position="112"/>
        <end position="218"/>
    </location>
</feature>
<dbReference type="GO" id="GO:0016567">
    <property type="term" value="P:protein ubiquitination"/>
    <property type="evidence" value="ECO:0007669"/>
    <property type="project" value="TreeGrafter"/>
</dbReference>
<dbReference type="InterPro" id="IPR013083">
    <property type="entry name" value="Znf_RING/FYVE/PHD"/>
</dbReference>
<keyword evidence="2 8" id="KW-0728">SH3 domain</keyword>
<dbReference type="Proteomes" id="UP001147752">
    <property type="component" value="Unassembled WGS sequence"/>
</dbReference>
<dbReference type="InterPro" id="IPR017907">
    <property type="entry name" value="Znf_RING_CS"/>
</dbReference>
<sequence>MSQVQSSGLADLEKELVCSICTELLYQPLTLLDCLHTYCGSCVKEWFSAQGSRRPRASPRFTCPSCRAEVRDTRPNATVTTLLDMVLTAHPDRARAADEKVEIATRYTHGESVFPALPSGGESAEEDGEDDRRLLEDVRELSLRESRSQARREARRMGQSSRTRERSSHTERPTEDGRSRRRRDDDTTRQQRTLRPDDSERTRRIEHQSSLRSLLSLSSDAETMEEEILRQILEDGLLDNINLDNLGPRQEEELSERIADAYRRRHMQRSQSRQGQEQGREQRQEPDGIARTHARSESAHRTAEPTAGTREHNVRRPPISRPHLFDLAPTRPSVGHQRRNSEQVGGRRRTSPVRTNQASASDEAIRPAARSSSDMTADRRVSQAGRLRSESSSARPRRATESEQNLSSTLMAGGRERGSSRQIRSQSATNSPTSGAANTNSSRHLTHTDHTLPSLSSPLVPNRSDRRTRPSSSRSNVPASPTVQFSEPSISCDRCGKDNIQYSLHKRCTSCKEGNFHLCLRCYRLGRGCLRWNGFGASAHTTFQRIISSSTRRPVQIDDSGHILMWFKYQRPSETSHQTMSGERQMTSDNPVRRLQSGLFCDTCQSSANDCFWKCNQCNEGDWGFCNSCVNQGRCCTHALLPIRRITHSPPPSALSTTPPPAESNTFPTPSEIESFKILSFSTNCDICTYPIPASNTRYHCLECNGGDYDVCTNCYLKLVATGKINKENGHNGWRRCLAGHRVIVVGFEDHEEGQRRVIVRDLVGGRALKDEHVAQSQLQSQTSSPAAGGPVASPEFGNGDWSWKDGPERRKKASRLRAGPAPTNDTSRSSVSACDPSNPPVSNATVTPIQGIPPFRRFPPNGGVGLVVHALWSWYPEEEVSDELVFPRGALITEAENINDDWFWGCYAGRTGLFPGSHVEFVREILR</sequence>
<feature type="compositionally biased region" description="Polar residues" evidence="9">
    <location>
        <begin position="824"/>
        <end position="833"/>
    </location>
</feature>
<dbReference type="SUPFAM" id="SSF57850">
    <property type="entry name" value="RING/U-box"/>
    <property type="match status" value="3"/>
</dbReference>
<feature type="compositionally biased region" description="Polar residues" evidence="9">
    <location>
        <begin position="420"/>
        <end position="443"/>
    </location>
</feature>
<keyword evidence="3" id="KW-0479">Metal-binding</keyword>
<evidence type="ECO:0000313" key="12">
    <source>
        <dbReference type="EMBL" id="KAJ5384041.1"/>
    </source>
</evidence>
<feature type="domain" description="RING-type" evidence="11">
    <location>
        <begin position="18"/>
        <end position="67"/>
    </location>
</feature>
<organism evidence="12 13">
    <name type="scientific">Penicillium concentricum</name>
    <dbReference type="NCBI Taxonomy" id="293559"/>
    <lineage>
        <taxon>Eukaryota</taxon>
        <taxon>Fungi</taxon>
        <taxon>Dikarya</taxon>
        <taxon>Ascomycota</taxon>
        <taxon>Pezizomycotina</taxon>
        <taxon>Eurotiomycetes</taxon>
        <taxon>Eurotiomycetidae</taxon>
        <taxon>Eurotiales</taxon>
        <taxon>Aspergillaceae</taxon>
        <taxon>Penicillium</taxon>
    </lineage>
</organism>
<keyword evidence="5" id="KW-0862">Zinc</keyword>
<comment type="similarity">
    <text evidence="1">Belongs to the SH3RF family.</text>
</comment>
<dbReference type="InterPro" id="IPR001452">
    <property type="entry name" value="SH3_domain"/>
</dbReference>
<reference evidence="12" key="1">
    <citation type="submission" date="2022-12" db="EMBL/GenBank/DDBJ databases">
        <authorList>
            <person name="Petersen C."/>
        </authorList>
    </citation>
    <scope>NUCLEOTIDE SEQUENCE</scope>
    <source>
        <strain evidence="12">IBT 3081</strain>
    </source>
</reference>
<evidence type="ECO:0000256" key="6">
    <source>
        <dbReference type="ARBA" id="ARBA00022843"/>
    </source>
</evidence>
<dbReference type="PANTHER" id="PTHR16079">
    <property type="entry name" value="UBIQUITIN LIGASE PROTEIN CHFR"/>
    <property type="match status" value="1"/>
</dbReference>
<dbReference type="InterPro" id="IPR000433">
    <property type="entry name" value="Znf_ZZ"/>
</dbReference>
<evidence type="ECO:0000256" key="4">
    <source>
        <dbReference type="ARBA" id="ARBA00022771"/>
    </source>
</evidence>
<dbReference type="GO" id="GO:0004842">
    <property type="term" value="F:ubiquitin-protein transferase activity"/>
    <property type="evidence" value="ECO:0007669"/>
    <property type="project" value="TreeGrafter"/>
</dbReference>
<protein>
    <submittedName>
        <fullName evidence="12">Zinc finger RING-type</fullName>
    </submittedName>
</protein>
<dbReference type="PANTHER" id="PTHR16079:SF4">
    <property type="entry name" value="E3 UBIQUITIN-PROTEIN LIGASE CHFR"/>
    <property type="match status" value="1"/>
</dbReference>
<keyword evidence="6" id="KW-0832">Ubl conjugation</keyword>
<feature type="compositionally biased region" description="Basic and acidic residues" evidence="9">
    <location>
        <begin position="278"/>
        <end position="314"/>
    </location>
</feature>
<name>A0A9W9VL94_9EURO</name>
<feature type="compositionally biased region" description="Basic and acidic residues" evidence="9">
    <location>
        <begin position="130"/>
        <end position="209"/>
    </location>
</feature>
<dbReference type="FunFam" id="2.30.30.40:FF:000313">
    <property type="entry name" value="SH3 domain protein"/>
    <property type="match status" value="1"/>
</dbReference>
<dbReference type="GO" id="GO:0006511">
    <property type="term" value="P:ubiquitin-dependent protein catabolic process"/>
    <property type="evidence" value="ECO:0007669"/>
    <property type="project" value="TreeGrafter"/>
</dbReference>
<feature type="region of interest" description="Disordered" evidence="9">
    <location>
        <begin position="774"/>
        <end position="850"/>
    </location>
</feature>